<dbReference type="PANTHER" id="PTHR42718">
    <property type="entry name" value="MAJOR FACILITATOR SUPERFAMILY MULTIDRUG TRANSPORTER MFSC"/>
    <property type="match status" value="1"/>
</dbReference>
<dbReference type="AlphaFoldDB" id="A0AAC9PSK9"/>
<feature type="transmembrane region" description="Helical" evidence="7">
    <location>
        <begin position="99"/>
        <end position="120"/>
    </location>
</feature>
<dbReference type="InterPro" id="IPR036259">
    <property type="entry name" value="MFS_trans_sf"/>
</dbReference>
<evidence type="ECO:0000313" key="10">
    <source>
        <dbReference type="Proteomes" id="UP000185511"/>
    </source>
</evidence>
<evidence type="ECO:0000259" key="8">
    <source>
        <dbReference type="PROSITE" id="PS50850"/>
    </source>
</evidence>
<accession>A0AAC9PSK9</accession>
<feature type="transmembrane region" description="Helical" evidence="7">
    <location>
        <begin position="262"/>
        <end position="283"/>
    </location>
</feature>
<feature type="transmembrane region" description="Helical" evidence="7">
    <location>
        <begin position="398"/>
        <end position="416"/>
    </location>
</feature>
<organism evidence="9 10">
    <name type="scientific">Actinoalloteichus fjordicus</name>
    <dbReference type="NCBI Taxonomy" id="1612552"/>
    <lineage>
        <taxon>Bacteria</taxon>
        <taxon>Bacillati</taxon>
        <taxon>Actinomycetota</taxon>
        <taxon>Actinomycetes</taxon>
        <taxon>Pseudonocardiales</taxon>
        <taxon>Pseudonocardiaceae</taxon>
        <taxon>Actinoalloteichus</taxon>
    </lineage>
</organism>
<dbReference type="Pfam" id="PF00083">
    <property type="entry name" value="Sugar_tr"/>
    <property type="match status" value="1"/>
</dbReference>
<reference evidence="10" key="1">
    <citation type="submission" date="2016-06" db="EMBL/GenBank/DDBJ databases">
        <title>Complete genome sequence of Actinoalloteichus fjordicus DSM 46855 (=ADI127-17), type strain of the new species Actinoalloteichus fjordicus.</title>
        <authorList>
            <person name="Ruckert C."/>
            <person name="Nouioui I."/>
            <person name="Willmese J."/>
            <person name="van Wezel G."/>
            <person name="Klenk H.-P."/>
            <person name="Kalinowski J."/>
            <person name="Zotchev S.B."/>
        </authorList>
    </citation>
    <scope>NUCLEOTIDE SEQUENCE [LARGE SCALE GENOMIC DNA]</scope>
    <source>
        <strain evidence="10">ADI127-7</strain>
    </source>
</reference>
<feature type="transmembrane region" description="Helical" evidence="7">
    <location>
        <begin position="328"/>
        <end position="346"/>
    </location>
</feature>
<evidence type="ECO:0000256" key="5">
    <source>
        <dbReference type="ARBA" id="ARBA00022989"/>
    </source>
</evidence>
<name>A0AAC9PSK9_9PSEU</name>
<feature type="transmembrane region" description="Helical" evidence="7">
    <location>
        <begin position="352"/>
        <end position="377"/>
    </location>
</feature>
<dbReference type="InterPro" id="IPR005828">
    <property type="entry name" value="MFS_sugar_transport-like"/>
</dbReference>
<dbReference type="Proteomes" id="UP000185511">
    <property type="component" value="Chromosome"/>
</dbReference>
<dbReference type="Gene3D" id="1.20.1250.20">
    <property type="entry name" value="MFS general substrate transporter like domains"/>
    <property type="match status" value="1"/>
</dbReference>
<feature type="transmembrane region" description="Helical" evidence="7">
    <location>
        <begin position="295"/>
        <end position="316"/>
    </location>
</feature>
<dbReference type="RefSeq" id="WP_075740909.1">
    <property type="nucleotide sequence ID" value="NZ_CP016076.1"/>
</dbReference>
<gene>
    <name evidence="9" type="ORF">UA74_15295</name>
</gene>
<proteinExistence type="predicted"/>
<comment type="subcellular location">
    <subcellularLocation>
        <location evidence="1">Cell membrane</location>
        <topology evidence="1">Multi-pass membrane protein</topology>
    </subcellularLocation>
</comment>
<evidence type="ECO:0000256" key="1">
    <source>
        <dbReference type="ARBA" id="ARBA00004651"/>
    </source>
</evidence>
<dbReference type="CDD" id="cd17321">
    <property type="entry name" value="MFS_MMR_MDR_like"/>
    <property type="match status" value="1"/>
</dbReference>
<feature type="transmembrane region" description="Helical" evidence="7">
    <location>
        <begin position="74"/>
        <end position="93"/>
    </location>
</feature>
<dbReference type="GO" id="GO:0005886">
    <property type="term" value="C:plasma membrane"/>
    <property type="evidence" value="ECO:0007669"/>
    <property type="project" value="UniProtKB-SubCell"/>
</dbReference>
<dbReference type="PROSITE" id="PS50850">
    <property type="entry name" value="MFS"/>
    <property type="match status" value="1"/>
</dbReference>
<evidence type="ECO:0000256" key="3">
    <source>
        <dbReference type="ARBA" id="ARBA00022475"/>
    </source>
</evidence>
<feature type="domain" description="Major facilitator superfamily (MFS) profile" evidence="8">
    <location>
        <begin position="8"/>
        <end position="488"/>
    </location>
</feature>
<feature type="transmembrane region" description="Helical" evidence="7">
    <location>
        <begin position="132"/>
        <end position="152"/>
    </location>
</feature>
<keyword evidence="6 7" id="KW-0472">Membrane</keyword>
<keyword evidence="10" id="KW-1185">Reference proteome</keyword>
<keyword evidence="5 7" id="KW-1133">Transmembrane helix</keyword>
<feature type="transmembrane region" description="Helical" evidence="7">
    <location>
        <begin position="225"/>
        <end position="241"/>
    </location>
</feature>
<sequence length="503" mass="51256">MPARRWTVLLTVSLGLLLISVDMTVLYTALPTLTGELRANASEKLWIINAYPLVMAGLLMGAGTLGDRVGHKRMYLVGLAVFGAASAAAAYAASPTILIAARAFLAVGAAAMMPATLSLIRTTFDDERERNIAIAIWGSVAVCGTALGPIVGGLLLEHFWWGSVFLINIPIVLIALVLTVLVAPGGGGAADKPWDPLASVQIMVGLVGLVYAIKEATNPAPSLPAIGVAVIAAVLGFWLFVRRQRGRAYPLIDFTLFRDPRILIGVVAAAAAMFTTAGVQLILSQRLQLVLGQSPLEAGLVVAAFALGSLPVGIVAGARLHRVGPRKLIAGGLLASTLGVVAMLVVGTTGQLAVILCLVVIGAGVGVAMTAASSAIVGNAPAHRAGMASSVEEVSYELGSLTGVAILGSALTSVYSRVITLPAGAPAEAAASLDDARAAAAGMATEDADPLVNAAVRAFDSGYHVTLVIAAAALAAATIFSLLYRRGRPNAPVDSASSAVTRS</sequence>
<evidence type="ECO:0000256" key="6">
    <source>
        <dbReference type="ARBA" id="ARBA00023136"/>
    </source>
</evidence>
<dbReference type="EMBL" id="CP016076">
    <property type="protein sequence ID" value="APU15112.1"/>
    <property type="molecule type" value="Genomic_DNA"/>
</dbReference>
<protein>
    <submittedName>
        <fullName evidence="9">Major Facilitator Superfamily transporter</fullName>
    </submittedName>
</protein>
<evidence type="ECO:0000256" key="4">
    <source>
        <dbReference type="ARBA" id="ARBA00022692"/>
    </source>
</evidence>
<keyword evidence="4 7" id="KW-0812">Transmembrane</keyword>
<dbReference type="GO" id="GO:0022857">
    <property type="term" value="F:transmembrane transporter activity"/>
    <property type="evidence" value="ECO:0007669"/>
    <property type="project" value="InterPro"/>
</dbReference>
<dbReference type="SUPFAM" id="SSF103473">
    <property type="entry name" value="MFS general substrate transporter"/>
    <property type="match status" value="1"/>
</dbReference>
<dbReference type="InterPro" id="IPR011701">
    <property type="entry name" value="MFS"/>
</dbReference>
<dbReference type="InterPro" id="IPR020846">
    <property type="entry name" value="MFS_dom"/>
</dbReference>
<evidence type="ECO:0000256" key="2">
    <source>
        <dbReference type="ARBA" id="ARBA00022448"/>
    </source>
</evidence>
<dbReference type="Pfam" id="PF07690">
    <property type="entry name" value="MFS_1"/>
    <property type="match status" value="1"/>
</dbReference>
<dbReference type="Gene3D" id="1.20.1720.10">
    <property type="entry name" value="Multidrug resistance protein D"/>
    <property type="match status" value="1"/>
</dbReference>
<keyword evidence="2" id="KW-0813">Transport</keyword>
<evidence type="ECO:0000313" key="9">
    <source>
        <dbReference type="EMBL" id="APU15112.1"/>
    </source>
</evidence>
<dbReference type="KEGG" id="acad:UA74_15295"/>
<evidence type="ECO:0000256" key="7">
    <source>
        <dbReference type="SAM" id="Phobius"/>
    </source>
</evidence>
<feature type="transmembrane region" description="Helical" evidence="7">
    <location>
        <begin position="194"/>
        <end position="213"/>
    </location>
</feature>
<dbReference type="PANTHER" id="PTHR42718:SF47">
    <property type="entry name" value="METHYL VIOLOGEN RESISTANCE PROTEIN SMVA"/>
    <property type="match status" value="1"/>
</dbReference>
<feature type="transmembrane region" description="Helical" evidence="7">
    <location>
        <begin position="463"/>
        <end position="484"/>
    </location>
</feature>
<feature type="transmembrane region" description="Helical" evidence="7">
    <location>
        <begin position="158"/>
        <end position="182"/>
    </location>
</feature>
<keyword evidence="3" id="KW-1003">Cell membrane</keyword>
<feature type="transmembrane region" description="Helical" evidence="7">
    <location>
        <begin position="44"/>
        <end position="62"/>
    </location>
</feature>